<accession>A0A2S7FFH1</accession>
<dbReference type="InterPro" id="IPR023214">
    <property type="entry name" value="HAD_sf"/>
</dbReference>
<evidence type="ECO:0000313" key="4">
    <source>
        <dbReference type="Proteomes" id="UP000238081"/>
    </source>
</evidence>
<dbReference type="Proteomes" id="UP000238081">
    <property type="component" value="Unassembled WGS sequence"/>
</dbReference>
<dbReference type="Proteomes" id="UP000474042">
    <property type="component" value="Unassembled WGS sequence"/>
</dbReference>
<dbReference type="SFLD" id="SFLDG01140">
    <property type="entry name" value="C2.B:_Phosphomannomutase_and_P"/>
    <property type="match status" value="1"/>
</dbReference>
<dbReference type="GO" id="GO:0005829">
    <property type="term" value="C:cytosol"/>
    <property type="evidence" value="ECO:0007669"/>
    <property type="project" value="TreeGrafter"/>
</dbReference>
<dbReference type="OrthoDB" id="9781413at2"/>
<reference evidence="2 6" key="3">
    <citation type="submission" date="2020-01" db="EMBL/GenBank/DDBJ databases">
        <title>Genome sequence of a 1,3-propanediol producer, Clostridium butyricum S3.</title>
        <authorList>
            <person name="Zhou J."/>
        </authorList>
    </citation>
    <scope>NUCLEOTIDE SEQUENCE [LARGE SCALE GENOMIC DNA]</scope>
    <source>
        <strain evidence="2 6">S3</strain>
    </source>
</reference>
<dbReference type="Proteomes" id="UP000321089">
    <property type="component" value="Unassembled WGS sequence"/>
</dbReference>
<evidence type="ECO:0000313" key="1">
    <source>
        <dbReference type="EMBL" id="GEQ21684.1"/>
    </source>
</evidence>
<dbReference type="AlphaFoldDB" id="A0A2S7FFH1"/>
<evidence type="ECO:0000313" key="6">
    <source>
        <dbReference type="Proteomes" id="UP000474042"/>
    </source>
</evidence>
<dbReference type="KEGG" id="cbut:ATN24_10285"/>
<dbReference type="NCBIfam" id="TIGR00099">
    <property type="entry name" value="Cof-subfamily"/>
    <property type="match status" value="1"/>
</dbReference>
<dbReference type="Gene3D" id="3.30.1240.10">
    <property type="match status" value="1"/>
</dbReference>
<dbReference type="GO" id="GO:0000287">
    <property type="term" value="F:magnesium ion binding"/>
    <property type="evidence" value="ECO:0007669"/>
    <property type="project" value="TreeGrafter"/>
</dbReference>
<dbReference type="PANTHER" id="PTHR10000">
    <property type="entry name" value="PHOSPHOSERINE PHOSPHATASE"/>
    <property type="match status" value="1"/>
</dbReference>
<dbReference type="Gene3D" id="3.40.50.1000">
    <property type="entry name" value="HAD superfamily/HAD-like"/>
    <property type="match status" value="1"/>
</dbReference>
<evidence type="ECO:0000313" key="3">
    <source>
        <dbReference type="EMBL" id="PPV17888.1"/>
    </source>
</evidence>
<proteinExistence type="predicted"/>
<dbReference type="CDD" id="cd07518">
    <property type="entry name" value="HAD_YbiV-Like"/>
    <property type="match status" value="1"/>
</dbReference>
<dbReference type="EMBL" id="LRDH01000001">
    <property type="protein sequence ID" value="PPV17888.1"/>
    <property type="molecule type" value="Genomic_DNA"/>
</dbReference>
<sequence>MIKLIATDMDGTLLNEKGCLPEGFFEMLEKLKERNIKFVAASGRPYKTLYENFKPKSDYLDYICDNGSYVVLNDMQPVINGLKKDVVHAVIKACEKIENTVVILCGVNGAYHMPCSDDYLKEIDKYYIEKHVVDNIYDVDDNIFKIAICDLNISSENSYKVLNPLFGDENKVVVSGELWVDINGKSVNKGAALKEIQECFNISYEETMVFGDFYNDIEMLKEAHYSFVMENANDDMKQYGNFIAESNNDNGVIKAINEYVLKEEIAEV</sequence>
<dbReference type="Pfam" id="PF08282">
    <property type="entry name" value="Hydrolase_3"/>
    <property type="match status" value="1"/>
</dbReference>
<evidence type="ECO:0000313" key="5">
    <source>
        <dbReference type="Proteomes" id="UP000321089"/>
    </source>
</evidence>
<dbReference type="PANTHER" id="PTHR10000:SF8">
    <property type="entry name" value="HAD SUPERFAMILY HYDROLASE-LIKE, TYPE 3"/>
    <property type="match status" value="1"/>
</dbReference>
<reference evidence="3 4" key="1">
    <citation type="submission" date="2016-01" db="EMBL/GenBank/DDBJ databases">
        <title>Characterization of the Clostridium difficile lineages that are prevalent in Hong Kong and China.</title>
        <authorList>
            <person name="Kwok J.S.-L."/>
            <person name="Lam W.-Y."/>
            <person name="Ip M."/>
            <person name="Chan T.-F."/>
            <person name="Hawkey P.M."/>
            <person name="Tsui S.K.-W."/>
        </authorList>
    </citation>
    <scope>NUCLEOTIDE SEQUENCE [LARGE SCALE GENOMIC DNA]</scope>
    <source>
        <strain evidence="3 4">300064</strain>
    </source>
</reference>
<dbReference type="NCBIfam" id="TIGR01484">
    <property type="entry name" value="HAD-SF-IIB"/>
    <property type="match status" value="1"/>
</dbReference>
<organism evidence="3 4">
    <name type="scientific">Clostridium butyricum</name>
    <dbReference type="NCBI Taxonomy" id="1492"/>
    <lineage>
        <taxon>Bacteria</taxon>
        <taxon>Bacillati</taxon>
        <taxon>Bacillota</taxon>
        <taxon>Clostridia</taxon>
        <taxon>Eubacteriales</taxon>
        <taxon>Clostridiaceae</taxon>
        <taxon>Clostridium</taxon>
    </lineage>
</organism>
<dbReference type="InterPro" id="IPR006379">
    <property type="entry name" value="HAD-SF_hydro_IIB"/>
</dbReference>
<dbReference type="PROSITE" id="PS01228">
    <property type="entry name" value="COF_1"/>
    <property type="match status" value="1"/>
</dbReference>
<dbReference type="EMBL" id="WOFV02000009">
    <property type="protein sequence ID" value="NAS17207.1"/>
    <property type="molecule type" value="Genomic_DNA"/>
</dbReference>
<dbReference type="GO" id="GO:0016791">
    <property type="term" value="F:phosphatase activity"/>
    <property type="evidence" value="ECO:0007669"/>
    <property type="project" value="TreeGrafter"/>
</dbReference>
<dbReference type="SUPFAM" id="SSF56784">
    <property type="entry name" value="HAD-like"/>
    <property type="match status" value="1"/>
</dbReference>
<dbReference type="RefSeq" id="WP_024041005.1">
    <property type="nucleotide sequence ID" value="NZ_BKBC01000029.1"/>
</dbReference>
<gene>
    <name evidence="3" type="ORF">AWN73_00300</name>
    <name evidence="1" type="ORF">CBU02nite_21900</name>
    <name evidence="2" type="ORF">GND98_004790</name>
</gene>
<dbReference type="SFLD" id="SFLDS00003">
    <property type="entry name" value="Haloacid_Dehalogenase"/>
    <property type="match status" value="1"/>
</dbReference>
<keyword evidence="2" id="KW-0378">Hydrolase</keyword>
<dbReference type="InterPro" id="IPR036412">
    <property type="entry name" value="HAD-like_sf"/>
</dbReference>
<protein>
    <submittedName>
        <fullName evidence="2">Cof-type HAD-IIB family hydrolase</fullName>
    </submittedName>
    <submittedName>
        <fullName evidence="3">Haloacid dehalogenase</fullName>
    </submittedName>
</protein>
<name>A0A2S7FFH1_CLOBU</name>
<comment type="caution">
    <text evidence="3">The sequence shown here is derived from an EMBL/GenBank/DDBJ whole genome shotgun (WGS) entry which is preliminary data.</text>
</comment>
<evidence type="ECO:0000313" key="2">
    <source>
        <dbReference type="EMBL" id="NAS17207.1"/>
    </source>
</evidence>
<dbReference type="EMBL" id="BKBC01000029">
    <property type="protein sequence ID" value="GEQ21684.1"/>
    <property type="molecule type" value="Genomic_DNA"/>
</dbReference>
<reference evidence="1 5" key="2">
    <citation type="submission" date="2019-07" db="EMBL/GenBank/DDBJ databases">
        <title>Whole genome shotgun sequence of Clostridium butyricum NBRC 3858.</title>
        <authorList>
            <person name="Hosoyama A."/>
            <person name="Uohara A."/>
            <person name="Ohji S."/>
            <person name="Ichikawa N."/>
        </authorList>
    </citation>
    <scope>NUCLEOTIDE SEQUENCE [LARGE SCALE GENOMIC DNA]</scope>
    <source>
        <strain evidence="1 5">NBRC 3858</strain>
    </source>
</reference>
<dbReference type="InterPro" id="IPR000150">
    <property type="entry name" value="Cof"/>
</dbReference>